<feature type="region of interest" description="Disordered" evidence="1">
    <location>
        <begin position="65"/>
        <end position="97"/>
    </location>
</feature>
<dbReference type="EMBL" id="RKLP01000003">
    <property type="protein sequence ID" value="RVW10036.1"/>
    <property type="molecule type" value="Genomic_DNA"/>
</dbReference>
<gene>
    <name evidence="3" type="ORF">EGT67_07330</name>
</gene>
<reference evidence="3 4" key="1">
    <citation type="submission" date="2018-11" db="EMBL/GenBank/DDBJ databases">
        <title>Rhodococcus spongicola sp. nov. and Rhodococcus xishaensis sp. nov. from marine sponges.</title>
        <authorList>
            <person name="Li L."/>
            <person name="Lin H.W."/>
        </authorList>
    </citation>
    <scope>NUCLEOTIDE SEQUENCE [LARGE SCALE GENOMIC DNA]</scope>
    <source>
        <strain evidence="3 4">CCTCC AB2014297</strain>
    </source>
</reference>
<proteinExistence type="predicted"/>
<sequence>MDDGTRYRDWMAHAPRVDVRPEPGRMLAPLLTVALTLATPSVLPIPVAVVLILAALAWLGARIQESGGDGRRGAGLRTGYEGAPRSRGPRACSGGSR</sequence>
<dbReference type="Proteomes" id="UP000286208">
    <property type="component" value="Unassembled WGS sequence"/>
</dbReference>
<dbReference type="AlphaFoldDB" id="A0A3S3AJW7"/>
<name>A0A3S3AJW7_9NOCA</name>
<evidence type="ECO:0000256" key="1">
    <source>
        <dbReference type="SAM" id="MobiDB-lite"/>
    </source>
</evidence>
<protein>
    <submittedName>
        <fullName evidence="3">Uncharacterized protein</fullName>
    </submittedName>
</protein>
<keyword evidence="2" id="KW-0472">Membrane</keyword>
<keyword evidence="2" id="KW-1133">Transmembrane helix</keyword>
<keyword evidence="4" id="KW-1185">Reference proteome</keyword>
<evidence type="ECO:0000313" key="4">
    <source>
        <dbReference type="Proteomes" id="UP000286208"/>
    </source>
</evidence>
<organism evidence="3 4">
    <name type="scientific">Prescottella agglutinans</name>
    <dbReference type="NCBI Taxonomy" id="1644129"/>
    <lineage>
        <taxon>Bacteria</taxon>
        <taxon>Bacillati</taxon>
        <taxon>Actinomycetota</taxon>
        <taxon>Actinomycetes</taxon>
        <taxon>Mycobacteriales</taxon>
        <taxon>Nocardiaceae</taxon>
        <taxon>Prescottella</taxon>
    </lineage>
</organism>
<evidence type="ECO:0000313" key="3">
    <source>
        <dbReference type="EMBL" id="RVW10036.1"/>
    </source>
</evidence>
<feature type="transmembrane region" description="Helical" evidence="2">
    <location>
        <begin position="26"/>
        <end position="59"/>
    </location>
</feature>
<keyword evidence="2" id="KW-0812">Transmembrane</keyword>
<dbReference type="RefSeq" id="WP_127915415.1">
    <property type="nucleotide sequence ID" value="NZ_RKLP01000003.1"/>
</dbReference>
<comment type="caution">
    <text evidence="3">The sequence shown here is derived from an EMBL/GenBank/DDBJ whole genome shotgun (WGS) entry which is preliminary data.</text>
</comment>
<accession>A0A3S3AJW7</accession>
<dbReference type="OrthoDB" id="9974185at2"/>
<evidence type="ECO:0000256" key="2">
    <source>
        <dbReference type="SAM" id="Phobius"/>
    </source>
</evidence>